<proteinExistence type="predicted"/>
<dbReference type="EMBL" id="JBANRG010000118">
    <property type="protein sequence ID" value="KAK7434689.1"/>
    <property type="molecule type" value="Genomic_DNA"/>
</dbReference>
<keyword evidence="2" id="KW-1133">Transmembrane helix</keyword>
<evidence type="ECO:0000313" key="4">
    <source>
        <dbReference type="Proteomes" id="UP001498398"/>
    </source>
</evidence>
<dbReference type="Proteomes" id="UP001498398">
    <property type="component" value="Unassembled WGS sequence"/>
</dbReference>
<keyword evidence="2" id="KW-0812">Transmembrane</keyword>
<organism evidence="3 4">
    <name type="scientific">Marasmiellus scandens</name>
    <dbReference type="NCBI Taxonomy" id="2682957"/>
    <lineage>
        <taxon>Eukaryota</taxon>
        <taxon>Fungi</taxon>
        <taxon>Dikarya</taxon>
        <taxon>Basidiomycota</taxon>
        <taxon>Agaricomycotina</taxon>
        <taxon>Agaricomycetes</taxon>
        <taxon>Agaricomycetidae</taxon>
        <taxon>Agaricales</taxon>
        <taxon>Marasmiineae</taxon>
        <taxon>Omphalotaceae</taxon>
        <taxon>Marasmiellus</taxon>
    </lineage>
</organism>
<protein>
    <submittedName>
        <fullName evidence="3">Uncharacterized protein</fullName>
    </submittedName>
</protein>
<gene>
    <name evidence="3" type="ORF">VKT23_020053</name>
</gene>
<feature type="transmembrane region" description="Helical" evidence="2">
    <location>
        <begin position="6"/>
        <end position="22"/>
    </location>
</feature>
<reference evidence="3 4" key="1">
    <citation type="submission" date="2024-01" db="EMBL/GenBank/DDBJ databases">
        <title>A draft genome for the cacao thread blight pathogen Marasmiellus scandens.</title>
        <authorList>
            <person name="Baruah I.K."/>
            <person name="Leung J."/>
            <person name="Bukari Y."/>
            <person name="Amoako-Attah I."/>
            <person name="Meinhardt L.W."/>
            <person name="Bailey B.A."/>
            <person name="Cohen S.P."/>
        </authorList>
    </citation>
    <scope>NUCLEOTIDE SEQUENCE [LARGE SCALE GENOMIC DNA]</scope>
    <source>
        <strain evidence="3 4">GH-19</strain>
    </source>
</reference>
<evidence type="ECO:0000256" key="1">
    <source>
        <dbReference type="SAM" id="MobiDB-lite"/>
    </source>
</evidence>
<evidence type="ECO:0000313" key="3">
    <source>
        <dbReference type="EMBL" id="KAK7434689.1"/>
    </source>
</evidence>
<feature type="compositionally biased region" description="Polar residues" evidence="1">
    <location>
        <begin position="105"/>
        <end position="122"/>
    </location>
</feature>
<accession>A0ABR1IMK0</accession>
<feature type="region of interest" description="Disordered" evidence="1">
    <location>
        <begin position="103"/>
        <end position="127"/>
    </location>
</feature>
<keyword evidence="2" id="KW-0472">Membrane</keyword>
<evidence type="ECO:0000256" key="2">
    <source>
        <dbReference type="SAM" id="Phobius"/>
    </source>
</evidence>
<sequence length="140" mass="14990">MDLVYAYIIFIYLLILFFPLNNHRNLHLDVHHYSFFPLQPRQTLPVFTTLVPITSTGTSTITTTSSGTTILMTDIPAPFGGSGSSLSLGAIVDLGSGAAVDMGDATSSSGHGHPANSNSHSHGSLPIGHIRTPSWRLKFL</sequence>
<keyword evidence="4" id="KW-1185">Reference proteome</keyword>
<name>A0ABR1IMK0_9AGAR</name>
<comment type="caution">
    <text evidence="3">The sequence shown here is derived from an EMBL/GenBank/DDBJ whole genome shotgun (WGS) entry which is preliminary data.</text>
</comment>